<dbReference type="AlphaFoldDB" id="A0A853BAG7"/>
<accession>A0A853BAG7</accession>
<dbReference type="Pfam" id="PF13564">
    <property type="entry name" value="DoxX_2"/>
    <property type="match status" value="1"/>
</dbReference>
<proteinExistence type="predicted"/>
<reference evidence="6 7" key="1">
    <citation type="submission" date="2020-07" db="EMBL/GenBank/DDBJ databases">
        <title>Sequencing the genomes of 1000 actinobacteria strains.</title>
        <authorList>
            <person name="Klenk H.-P."/>
        </authorList>
    </citation>
    <scope>NUCLEOTIDE SEQUENCE [LARGE SCALE GENOMIC DNA]</scope>
    <source>
        <strain evidence="6 7">DSM 104006</strain>
    </source>
</reference>
<organism evidence="6 7">
    <name type="scientific">Amycolatopsis endophytica</name>
    <dbReference type="NCBI Taxonomy" id="860233"/>
    <lineage>
        <taxon>Bacteria</taxon>
        <taxon>Bacillati</taxon>
        <taxon>Actinomycetota</taxon>
        <taxon>Actinomycetes</taxon>
        <taxon>Pseudonocardiales</taxon>
        <taxon>Pseudonocardiaceae</taxon>
        <taxon>Amycolatopsis</taxon>
    </lineage>
</organism>
<dbReference type="InterPro" id="IPR032808">
    <property type="entry name" value="DoxX"/>
</dbReference>
<evidence type="ECO:0000256" key="4">
    <source>
        <dbReference type="ARBA" id="ARBA00023136"/>
    </source>
</evidence>
<evidence type="ECO:0000313" key="7">
    <source>
        <dbReference type="Proteomes" id="UP000549616"/>
    </source>
</evidence>
<dbReference type="GO" id="GO:0016020">
    <property type="term" value="C:membrane"/>
    <property type="evidence" value="ECO:0007669"/>
    <property type="project" value="UniProtKB-SubCell"/>
</dbReference>
<keyword evidence="3 5" id="KW-1133">Transmembrane helix</keyword>
<dbReference type="RefSeq" id="WP_179776588.1">
    <property type="nucleotide sequence ID" value="NZ_JACCFK010000002.1"/>
</dbReference>
<feature type="transmembrane region" description="Helical" evidence="5">
    <location>
        <begin position="95"/>
        <end position="114"/>
    </location>
</feature>
<protein>
    <submittedName>
        <fullName evidence="6">Putative membrane protein YphA (DoxX/SURF4 family)</fullName>
    </submittedName>
</protein>
<keyword evidence="4 5" id="KW-0472">Membrane</keyword>
<keyword evidence="7" id="KW-1185">Reference proteome</keyword>
<evidence type="ECO:0000256" key="1">
    <source>
        <dbReference type="ARBA" id="ARBA00004141"/>
    </source>
</evidence>
<dbReference type="Proteomes" id="UP000549616">
    <property type="component" value="Unassembled WGS sequence"/>
</dbReference>
<evidence type="ECO:0000256" key="5">
    <source>
        <dbReference type="SAM" id="Phobius"/>
    </source>
</evidence>
<gene>
    <name evidence="6" type="ORF">HNR02_005723</name>
</gene>
<name>A0A853BAG7_9PSEU</name>
<keyword evidence="2 5" id="KW-0812">Transmembrane</keyword>
<comment type="subcellular location">
    <subcellularLocation>
        <location evidence="1">Membrane</location>
        <topology evidence="1">Multi-pass membrane protein</topology>
    </subcellularLocation>
</comment>
<sequence>MTGVTMLSIPLAVIFATLGMAKILAIAPMRQLAADVGFSVAAYRRIGVLELLGAAGVLVGLAVPFVGVVTSAGLAALLAGAVITHVRNRDRVRKLVPSLICGLLVAGHLTALALSP</sequence>
<feature type="transmembrane region" description="Helical" evidence="5">
    <location>
        <begin position="57"/>
        <end position="83"/>
    </location>
</feature>
<evidence type="ECO:0000313" key="6">
    <source>
        <dbReference type="EMBL" id="NYI92348.1"/>
    </source>
</evidence>
<evidence type="ECO:0000256" key="3">
    <source>
        <dbReference type="ARBA" id="ARBA00022989"/>
    </source>
</evidence>
<dbReference type="EMBL" id="JACCFK010000002">
    <property type="protein sequence ID" value="NYI92348.1"/>
    <property type="molecule type" value="Genomic_DNA"/>
</dbReference>
<comment type="caution">
    <text evidence="6">The sequence shown here is derived from an EMBL/GenBank/DDBJ whole genome shotgun (WGS) entry which is preliminary data.</text>
</comment>
<evidence type="ECO:0000256" key="2">
    <source>
        <dbReference type="ARBA" id="ARBA00022692"/>
    </source>
</evidence>